<organism evidence="1">
    <name type="scientific">viral metagenome</name>
    <dbReference type="NCBI Taxonomy" id="1070528"/>
    <lineage>
        <taxon>unclassified sequences</taxon>
        <taxon>metagenomes</taxon>
        <taxon>organismal metagenomes</taxon>
    </lineage>
</organism>
<dbReference type="AlphaFoldDB" id="A0A6C0J676"/>
<name>A0A6C0J676_9ZZZZ</name>
<reference evidence="1" key="1">
    <citation type="journal article" date="2020" name="Nature">
        <title>Giant virus diversity and host interactions through global metagenomics.</title>
        <authorList>
            <person name="Schulz F."/>
            <person name="Roux S."/>
            <person name="Paez-Espino D."/>
            <person name="Jungbluth S."/>
            <person name="Walsh D.A."/>
            <person name="Denef V.J."/>
            <person name="McMahon K.D."/>
            <person name="Konstantinidis K.T."/>
            <person name="Eloe-Fadrosh E.A."/>
            <person name="Kyrpides N.C."/>
            <person name="Woyke T."/>
        </authorList>
    </citation>
    <scope>NUCLEOTIDE SEQUENCE</scope>
    <source>
        <strain evidence="1">GVMAG-M-3300025695-21</strain>
    </source>
</reference>
<sequence length="463" mass="51709">MFFYLKDNIETFNTDSDIGKTSEDIGSSIVSGASQAVATISDTATSAISELPTLKYDADEIYKSMSLYNDLPPSTTVDGIIGQSGASLNEASLTAQQGLAESSLNGYKKITDPIPVSYLPYTETIANDPKIRSYDSDVIDTYVKLLNRQPTNEELNINSQELYYNEIDIEILKMRLINSPEFEINSNMQTNEVNSRLLTAVSSNKLVKYLMSIYNNTLNKEPPRKILQPLKDCYIHLRYNDYLFIAMLLNKNYFKFETDVIETAILSKELLLEYFNKYFILLELKNKANIMKKEDIMRRKASIINEPNATDSGAKSSIASCPWGTIDTETSMGSEENIKKIVKDGNNVFNINIKLNDSGRMSSTPYKRDGSGDSSRIYNPIDYKQHYRGQANYVPPVCTSAGNKNIVQPVFLNSKLLLSATDLDEAANNTGMGSIMPKFEYKEYEEIPSGKVPVATAATAPVV</sequence>
<accession>A0A6C0J676</accession>
<evidence type="ECO:0000313" key="1">
    <source>
        <dbReference type="EMBL" id="QHT99143.1"/>
    </source>
</evidence>
<dbReference type="EMBL" id="MN740305">
    <property type="protein sequence ID" value="QHT99143.1"/>
    <property type="molecule type" value="Genomic_DNA"/>
</dbReference>
<proteinExistence type="predicted"/>
<protein>
    <submittedName>
        <fullName evidence="1">Uncharacterized protein</fullName>
    </submittedName>
</protein>